<comment type="cofactor">
    <cofactor evidence="7 10">
        <name>Mg(2+)</name>
        <dbReference type="ChEBI" id="CHEBI:18420"/>
    </cofactor>
    <text evidence="7 10">Binds 1 Mg(2+) ion per subunit.</text>
</comment>
<dbReference type="CDD" id="cd06223">
    <property type="entry name" value="PRTases_typeI"/>
    <property type="match status" value="1"/>
</dbReference>
<dbReference type="KEGG" id="wci:WS105_0742"/>
<evidence type="ECO:0000313" key="13">
    <source>
        <dbReference type="Proteomes" id="UP000029079"/>
    </source>
</evidence>
<gene>
    <name evidence="7" type="primary">purF</name>
    <name evidence="12" type="ORF">WS74_0682</name>
</gene>
<dbReference type="Gene3D" id="3.60.20.10">
    <property type="entry name" value="Glutamine Phosphoribosylpyrophosphate, subunit 1, domain 1"/>
    <property type="match status" value="1"/>
</dbReference>
<reference evidence="12 13" key="1">
    <citation type="journal article" date="2014" name="Genome Announc.">
        <title>Complete Genome Sequences of Fish Pathogenic Weissella ceti Strains WS74 and WS105.</title>
        <authorList>
            <person name="Figueiredo H.C."/>
            <person name="Leal C.A."/>
            <person name="Dorella F.A."/>
            <person name="Carvalho A.F."/>
            <person name="Soares S.C."/>
            <person name="Pereira F.L."/>
            <person name="Azevedo V.A."/>
        </authorList>
    </citation>
    <scope>NUCLEOTIDE SEQUENCE [LARGE SCALE GENOMIC DNA]</scope>
    <source>
        <strain evidence="12 13">WS74</strain>
    </source>
</reference>
<comment type="function">
    <text evidence="7">Catalyzes the formation of phosphoribosylamine from phosphoribosylpyrophosphate (PRPP) and glutamine.</text>
</comment>
<dbReference type="GO" id="GO:0004044">
    <property type="term" value="F:amidophosphoribosyltransferase activity"/>
    <property type="evidence" value="ECO:0007669"/>
    <property type="project" value="UniProtKB-UniRule"/>
</dbReference>
<dbReference type="InterPro" id="IPR017932">
    <property type="entry name" value="GATase_2_dom"/>
</dbReference>
<comment type="pathway">
    <text evidence="1 7 8">Purine metabolism; IMP biosynthesis via de novo pathway; N(1)-(5-phospho-D-ribosyl)glycinamide from 5-phospho-alpha-D-ribose 1-diphosphate: step 1/2.</text>
</comment>
<dbReference type="AlphaFoldDB" id="A0A075TVM9"/>
<evidence type="ECO:0000256" key="5">
    <source>
        <dbReference type="ARBA" id="ARBA00022755"/>
    </source>
</evidence>
<dbReference type="InterPro" id="IPR029057">
    <property type="entry name" value="PRTase-like"/>
</dbReference>
<dbReference type="Pfam" id="PF13522">
    <property type="entry name" value="GATase_6"/>
    <property type="match status" value="1"/>
</dbReference>
<dbReference type="GO" id="GO:0000287">
    <property type="term" value="F:magnesium ion binding"/>
    <property type="evidence" value="ECO:0007669"/>
    <property type="project" value="UniProtKB-UniRule"/>
</dbReference>
<comment type="caution">
    <text evidence="7">Lacks conserved residue(s) required for the propagation of feature annotation.</text>
</comment>
<dbReference type="InterPro" id="IPR005854">
    <property type="entry name" value="PurF"/>
</dbReference>
<comment type="similarity">
    <text evidence="2 7 8">In the C-terminal section; belongs to the purine/pyrimidine phosphoribosyltransferase family.</text>
</comment>
<evidence type="ECO:0000256" key="10">
    <source>
        <dbReference type="PIRSR" id="PIRSR000485-2"/>
    </source>
</evidence>
<dbReference type="OrthoDB" id="9801213at2"/>
<dbReference type="KEGG" id="wct:WS74_0682"/>
<evidence type="ECO:0000256" key="9">
    <source>
        <dbReference type="PIRSR" id="PIRSR000485-1"/>
    </source>
</evidence>
<keyword evidence="13" id="KW-1185">Reference proteome</keyword>
<dbReference type="Proteomes" id="UP000029079">
    <property type="component" value="Chromosome"/>
</dbReference>
<evidence type="ECO:0000256" key="8">
    <source>
        <dbReference type="PIRNR" id="PIRNR000485"/>
    </source>
</evidence>
<feature type="binding site" evidence="7 10">
    <location>
        <position position="298"/>
    </location>
    <ligand>
        <name>Mg(2+)</name>
        <dbReference type="ChEBI" id="CHEBI:18420"/>
    </ligand>
</feature>
<evidence type="ECO:0000259" key="11">
    <source>
        <dbReference type="PROSITE" id="PS51278"/>
    </source>
</evidence>
<keyword evidence="6 7" id="KW-0315">Glutamine amidotransferase</keyword>
<keyword evidence="4 7" id="KW-0808">Transferase</keyword>
<name>A0A075TVM9_9LACO</name>
<dbReference type="EMBL" id="CP009223">
    <property type="protein sequence ID" value="AIM62934.1"/>
    <property type="molecule type" value="Genomic_DNA"/>
</dbReference>
<dbReference type="HAMAP" id="MF_01931">
    <property type="entry name" value="PurF"/>
    <property type="match status" value="1"/>
</dbReference>
<evidence type="ECO:0000256" key="6">
    <source>
        <dbReference type="ARBA" id="ARBA00022962"/>
    </source>
</evidence>
<dbReference type="KEGG" id="wce:WS08_0680"/>
<dbReference type="InterPro" id="IPR035584">
    <property type="entry name" value="PurF_N"/>
</dbReference>
<evidence type="ECO:0000256" key="3">
    <source>
        <dbReference type="ARBA" id="ARBA00022676"/>
    </source>
</evidence>
<proteinExistence type="inferred from homology"/>
<sequence length="497" mass="54249">MADERVTTSSLNEECGIFGIWGTPEAANLTYYGLHALQHRGQEGAGIVSNDQGKLIQERGKGLLSDIFRNPARLERLSGEAAIGHVRYATAGSNGLENVQPLLANFSDMQLSLAHNGNITNAVTLRQALEKDGAIFQSSSDTEILLHLIRRSKAETFEEQFKEALNQLRGGFAFLLLTPEGLYAALDPHGFRPFVVGQLPDGQYVVTSETAALANIGATFVHDVQPGELLKIDDNGLVMDRYTDKTDLHIDVMEYIYFARPDSTIYGVNVHNARKQMGAALAREHDVAADMVVGVPNSSLSVAIGYADESGIPNDMGLVKNQYIARTFIEPTQERRERAVRMKLSAVPEVVAGKRIVLVDDSLVRGTTSKYIVQMLREAGAAEIHVRIASPEFKYPAFYGVDMQTTDELLAAHYSVQEMSDLIGADSLAFLSLDGLVDAINLPYKGVGTGLTTAYFDGHYPAPVYDYEPALETLIAADAVTFASEPQTQYEPLSEVK</sequence>
<evidence type="ECO:0000313" key="12">
    <source>
        <dbReference type="EMBL" id="AIM62934.1"/>
    </source>
</evidence>
<keyword evidence="3 7" id="KW-0328">Glycosyltransferase</keyword>
<dbReference type="SUPFAM" id="SSF56235">
    <property type="entry name" value="N-terminal nucleophile aminohydrolases (Ntn hydrolases)"/>
    <property type="match status" value="1"/>
</dbReference>
<accession>A0A075TVM9</accession>
<keyword evidence="7 10" id="KW-0479">Metal-binding</keyword>
<dbReference type="EC" id="2.4.2.14" evidence="7"/>
<evidence type="ECO:0000256" key="7">
    <source>
        <dbReference type="HAMAP-Rule" id="MF_01931"/>
    </source>
</evidence>
<dbReference type="InterPro" id="IPR000836">
    <property type="entry name" value="PRTase_dom"/>
</dbReference>
<dbReference type="PIRSF" id="PIRSF000485">
    <property type="entry name" value="Amd_phspho_trans"/>
    <property type="match status" value="1"/>
</dbReference>
<feature type="binding site" evidence="7 10">
    <location>
        <position position="360"/>
    </location>
    <ligand>
        <name>Mg(2+)</name>
        <dbReference type="ChEBI" id="CHEBI:18420"/>
    </ligand>
</feature>
<dbReference type="PATRIC" id="fig|759620.7.peg.706"/>
<dbReference type="Pfam" id="PF00156">
    <property type="entry name" value="Pribosyltran"/>
    <property type="match status" value="1"/>
</dbReference>
<keyword evidence="7 10" id="KW-0460">Magnesium</keyword>
<dbReference type="STRING" id="759620.WS105_0742"/>
<dbReference type="Gene3D" id="3.40.50.2020">
    <property type="match status" value="1"/>
</dbReference>
<dbReference type="SUPFAM" id="SSF53271">
    <property type="entry name" value="PRTase-like"/>
    <property type="match status" value="1"/>
</dbReference>
<dbReference type="NCBIfam" id="TIGR01134">
    <property type="entry name" value="purF"/>
    <property type="match status" value="1"/>
</dbReference>
<dbReference type="RefSeq" id="WP_038528405.1">
    <property type="nucleotide sequence ID" value="NZ_CP009223.1"/>
</dbReference>
<evidence type="ECO:0000256" key="1">
    <source>
        <dbReference type="ARBA" id="ARBA00005209"/>
    </source>
</evidence>
<dbReference type="UniPathway" id="UPA00074">
    <property type="reaction ID" value="UER00124"/>
</dbReference>
<keyword evidence="5 7" id="KW-0658">Purine biosynthesis</keyword>
<feature type="domain" description="Glutamine amidotransferase type-2" evidence="11">
    <location>
        <begin position="15"/>
        <end position="235"/>
    </location>
</feature>
<feature type="binding site" evidence="7 10">
    <location>
        <position position="361"/>
    </location>
    <ligand>
        <name>Mg(2+)</name>
        <dbReference type="ChEBI" id="CHEBI:18420"/>
    </ligand>
</feature>
<dbReference type="PANTHER" id="PTHR11907">
    <property type="entry name" value="AMIDOPHOSPHORIBOSYLTRANSFERASE"/>
    <property type="match status" value="1"/>
</dbReference>
<organism evidence="12 13">
    <name type="scientific">Weissella ceti</name>
    <dbReference type="NCBI Taxonomy" id="759620"/>
    <lineage>
        <taxon>Bacteria</taxon>
        <taxon>Bacillati</taxon>
        <taxon>Bacillota</taxon>
        <taxon>Bacilli</taxon>
        <taxon>Lactobacillales</taxon>
        <taxon>Lactobacillaceae</taxon>
        <taxon>Weissella</taxon>
    </lineage>
</organism>
<protein>
    <recommendedName>
        <fullName evidence="7">Amidophosphoribosyltransferase</fullName>
        <shortName evidence="7">ATase</shortName>
        <ecNumber evidence="7">2.4.2.14</ecNumber>
    </recommendedName>
    <alternativeName>
        <fullName evidence="7">Glutamine phosphoribosylpyrophosphate amidotransferase</fullName>
        <shortName evidence="7">GPATase</shortName>
    </alternativeName>
</protein>
<dbReference type="CDD" id="cd00715">
    <property type="entry name" value="GPATase_N"/>
    <property type="match status" value="1"/>
</dbReference>
<dbReference type="PROSITE" id="PS51278">
    <property type="entry name" value="GATASE_TYPE_2"/>
    <property type="match status" value="1"/>
</dbReference>
<feature type="active site" description="Nucleophile" evidence="7 9">
    <location>
        <position position="15"/>
    </location>
</feature>
<dbReference type="GO" id="GO:0006189">
    <property type="term" value="P:'de novo' IMP biosynthetic process"/>
    <property type="evidence" value="ECO:0007669"/>
    <property type="project" value="UniProtKB-UniRule"/>
</dbReference>
<evidence type="ECO:0000256" key="2">
    <source>
        <dbReference type="ARBA" id="ARBA00010138"/>
    </source>
</evidence>
<dbReference type="InterPro" id="IPR029055">
    <property type="entry name" value="Ntn_hydrolases_N"/>
</dbReference>
<evidence type="ECO:0000256" key="4">
    <source>
        <dbReference type="ARBA" id="ARBA00022679"/>
    </source>
</evidence>
<reference evidence="13" key="2">
    <citation type="submission" date="2014-08" db="EMBL/GenBank/DDBJ databases">
        <title>Complete genome of Weissella ceti strain WS74 isolated from diseased rainbow trout in Brazil.</title>
        <authorList>
            <person name="Figueiredo H.C.P."/>
            <person name="Leal C.A.G."/>
            <person name="Pereira F.L."/>
            <person name="Soares S.C."/>
            <person name="Dorella F.A."/>
            <person name="Carvalho A.F."/>
            <person name="Azevedo V.A.C."/>
        </authorList>
    </citation>
    <scope>NUCLEOTIDE SEQUENCE [LARGE SCALE GENOMIC DNA]</scope>
    <source>
        <strain evidence="13">WS74</strain>
    </source>
</reference>
<comment type="catalytic activity">
    <reaction evidence="7 8">
        <text>5-phospho-beta-D-ribosylamine + L-glutamate + diphosphate = 5-phospho-alpha-D-ribose 1-diphosphate + L-glutamine + H2O</text>
        <dbReference type="Rhea" id="RHEA:14905"/>
        <dbReference type="ChEBI" id="CHEBI:15377"/>
        <dbReference type="ChEBI" id="CHEBI:29985"/>
        <dbReference type="ChEBI" id="CHEBI:33019"/>
        <dbReference type="ChEBI" id="CHEBI:58017"/>
        <dbReference type="ChEBI" id="CHEBI:58359"/>
        <dbReference type="ChEBI" id="CHEBI:58681"/>
        <dbReference type="EC" id="2.4.2.14"/>
    </reaction>
</comment>
<dbReference type="GO" id="GO:0009113">
    <property type="term" value="P:purine nucleobase biosynthetic process"/>
    <property type="evidence" value="ECO:0007669"/>
    <property type="project" value="UniProtKB-UniRule"/>
</dbReference>